<dbReference type="CDD" id="cd08517">
    <property type="entry name" value="PBP2_NikA_DppA_OppA_like_13"/>
    <property type="match status" value="1"/>
</dbReference>
<dbReference type="InterPro" id="IPR000914">
    <property type="entry name" value="SBP_5_dom"/>
</dbReference>
<dbReference type="GO" id="GO:0015833">
    <property type="term" value="P:peptide transport"/>
    <property type="evidence" value="ECO:0007669"/>
    <property type="project" value="TreeGrafter"/>
</dbReference>
<dbReference type="RefSeq" id="WP_156532831.1">
    <property type="nucleotide sequence ID" value="NZ_JACXXJ020000004.1"/>
</dbReference>
<dbReference type="PIRSF" id="PIRSF002741">
    <property type="entry name" value="MppA"/>
    <property type="match status" value="1"/>
</dbReference>
<evidence type="ECO:0000256" key="2">
    <source>
        <dbReference type="ARBA" id="ARBA00005695"/>
    </source>
</evidence>
<dbReference type="SUPFAM" id="SSF53850">
    <property type="entry name" value="Periplasmic binding protein-like II"/>
    <property type="match status" value="1"/>
</dbReference>
<dbReference type="InterPro" id="IPR006311">
    <property type="entry name" value="TAT_signal"/>
</dbReference>
<evidence type="ECO:0000256" key="1">
    <source>
        <dbReference type="ARBA" id="ARBA00004418"/>
    </source>
</evidence>
<dbReference type="PANTHER" id="PTHR30290:SF38">
    <property type="entry name" value="D,D-DIPEPTIDE-BINDING PERIPLASMIC PROTEIN DDPA-RELATED"/>
    <property type="match status" value="1"/>
</dbReference>
<dbReference type="Gene3D" id="3.10.105.10">
    <property type="entry name" value="Dipeptide-binding Protein, Domain 3"/>
    <property type="match status" value="1"/>
</dbReference>
<keyword evidence="5" id="KW-0614">Plasmid</keyword>
<proteinExistence type="inferred from homology"/>
<evidence type="ECO:0000259" key="4">
    <source>
        <dbReference type="Pfam" id="PF00496"/>
    </source>
</evidence>
<sequence length="542" mass="59989">MIVNRPSTEHAAHSTTRRGFLLASAAVSAFAMSGTRLRAATPAKGGTATLLLSSEPPVLTTIAHTAFNSVYVSPKVTEGLLTYDFDLTPKPLLATDWQISPDGLKYTFKLRDGVKWHDGKPFTSADVAFSIKTIAQVHPRGRNTFLNLTEVETPDARTVVLVLSKPAPYLITALASSETPIVPRHLYEGTKVQENPVNLAPVGTGPYKFKQWVRGSHIVYVRNEDYWDKPRPYLDSLIVRFISDSAARSIAIEAGEIDLAPSTPVSYGDLDRLKALPHIGFETQGYQYSNGVTRVEFNLEKEFFKDVRVRRAFAHVIDRNVIFNTVNYGYGAPITGPINPKLSKWYVADLKTYPIDLKAAEALLDDAGYKRGKDGIRARLNLDYVPGEGYPRGADYIRQALAKVGIEVTVRTQDFATYTKRIYTDRDFDFAYEGMSNLFDPTVGVQRLYWSKNFLKGVPFSNGAAYSNPKVDALLEAAAVEIDPKKRVAQWKEIQQILVEDVPAIDIAAAPEITIYNKRIADHTLGAEGIISSLAFAYIASS</sequence>
<evidence type="ECO:0000256" key="3">
    <source>
        <dbReference type="ARBA" id="ARBA00022729"/>
    </source>
</evidence>
<dbReference type="Gene3D" id="3.40.190.10">
    <property type="entry name" value="Periplasmic binding protein-like II"/>
    <property type="match status" value="1"/>
</dbReference>
<dbReference type="PANTHER" id="PTHR30290">
    <property type="entry name" value="PERIPLASMIC BINDING COMPONENT OF ABC TRANSPORTER"/>
    <property type="match status" value="1"/>
</dbReference>
<dbReference type="Pfam" id="PF00496">
    <property type="entry name" value="SBP_bac_5"/>
    <property type="match status" value="1"/>
</dbReference>
<dbReference type="EMBL" id="JACXXJ020000004">
    <property type="protein sequence ID" value="MBF2714757.1"/>
    <property type="molecule type" value="Genomic_DNA"/>
</dbReference>
<evidence type="ECO:0000313" key="5">
    <source>
        <dbReference type="EMBL" id="MBF2714757.1"/>
    </source>
</evidence>
<protein>
    <submittedName>
        <fullName evidence="5">ABC transporter substrate-binding protein</fullName>
    </submittedName>
</protein>
<dbReference type="PROSITE" id="PS51318">
    <property type="entry name" value="TAT"/>
    <property type="match status" value="1"/>
</dbReference>
<dbReference type="GO" id="GO:1904680">
    <property type="term" value="F:peptide transmembrane transporter activity"/>
    <property type="evidence" value="ECO:0007669"/>
    <property type="project" value="TreeGrafter"/>
</dbReference>
<comment type="caution">
    <text evidence="5">The sequence shown here is derived from an EMBL/GenBank/DDBJ whole genome shotgun (WGS) entry which is preliminary data.</text>
</comment>
<name>A0AAE2RE20_AGRVI</name>
<gene>
    <name evidence="5" type="ORF">IEI95_011085</name>
</gene>
<dbReference type="Proteomes" id="UP000655037">
    <property type="component" value="Unassembled WGS sequence"/>
</dbReference>
<organism evidence="5 6">
    <name type="scientific">Agrobacterium vitis</name>
    <name type="common">Rhizobium vitis</name>
    <dbReference type="NCBI Taxonomy" id="373"/>
    <lineage>
        <taxon>Bacteria</taxon>
        <taxon>Pseudomonadati</taxon>
        <taxon>Pseudomonadota</taxon>
        <taxon>Alphaproteobacteria</taxon>
        <taxon>Hyphomicrobiales</taxon>
        <taxon>Rhizobiaceae</taxon>
        <taxon>Rhizobium/Agrobacterium group</taxon>
        <taxon>Agrobacterium</taxon>
    </lineage>
</organism>
<evidence type="ECO:0000313" key="6">
    <source>
        <dbReference type="Proteomes" id="UP000655037"/>
    </source>
</evidence>
<dbReference type="GO" id="GO:0030288">
    <property type="term" value="C:outer membrane-bounded periplasmic space"/>
    <property type="evidence" value="ECO:0007669"/>
    <property type="project" value="UniProtKB-ARBA"/>
</dbReference>
<feature type="domain" description="Solute-binding protein family 5" evidence="4">
    <location>
        <begin position="88"/>
        <end position="451"/>
    </location>
</feature>
<accession>A0AAE2RE20</accession>
<keyword evidence="3" id="KW-0732">Signal</keyword>
<geneLocation type="plasmid" evidence="5">
    <name>unnamed3</name>
</geneLocation>
<dbReference type="InterPro" id="IPR030678">
    <property type="entry name" value="Peptide/Ni-bd"/>
</dbReference>
<comment type="similarity">
    <text evidence="2">Belongs to the bacterial solute-binding protein 5 family.</text>
</comment>
<dbReference type="InterPro" id="IPR039424">
    <property type="entry name" value="SBP_5"/>
</dbReference>
<comment type="subcellular location">
    <subcellularLocation>
        <location evidence="1">Periplasm</location>
    </subcellularLocation>
</comment>
<reference evidence="5" key="1">
    <citation type="submission" date="2020-11" db="EMBL/GenBank/DDBJ databases">
        <title>Agrobacterium vitis strain K377 genome.</title>
        <authorList>
            <person name="Xi H."/>
        </authorList>
    </citation>
    <scope>NUCLEOTIDE SEQUENCE</scope>
    <source>
        <strain evidence="5">K377</strain>
        <plasmid evidence="5">unnamed3</plasmid>
    </source>
</reference>
<dbReference type="AlphaFoldDB" id="A0AAE2RE20"/>
<dbReference type="GO" id="GO:0043190">
    <property type="term" value="C:ATP-binding cassette (ABC) transporter complex"/>
    <property type="evidence" value="ECO:0007669"/>
    <property type="project" value="InterPro"/>
</dbReference>